<evidence type="ECO:0000256" key="1">
    <source>
        <dbReference type="SAM" id="Coils"/>
    </source>
</evidence>
<dbReference type="EMBL" id="BEYU01000049">
    <property type="protein sequence ID" value="GBG28796.1"/>
    <property type="molecule type" value="Genomic_DNA"/>
</dbReference>
<feature type="region of interest" description="Disordered" evidence="2">
    <location>
        <begin position="2468"/>
        <end position="2497"/>
    </location>
</feature>
<feature type="transmembrane region" description="Helical" evidence="3">
    <location>
        <begin position="188"/>
        <end position="208"/>
    </location>
</feature>
<feature type="transmembrane region" description="Helical" evidence="3">
    <location>
        <begin position="118"/>
        <end position="138"/>
    </location>
</feature>
<keyword evidence="5" id="KW-1185">Reference proteome</keyword>
<feature type="compositionally biased region" description="Low complexity" evidence="2">
    <location>
        <begin position="842"/>
        <end position="852"/>
    </location>
</feature>
<feature type="region of interest" description="Disordered" evidence="2">
    <location>
        <begin position="2375"/>
        <end position="2394"/>
    </location>
</feature>
<accession>A0A2R5GCV0</accession>
<evidence type="ECO:0000313" key="5">
    <source>
        <dbReference type="Proteomes" id="UP000241890"/>
    </source>
</evidence>
<feature type="region of interest" description="Disordered" evidence="2">
    <location>
        <begin position="591"/>
        <end position="610"/>
    </location>
</feature>
<feature type="coiled-coil region" evidence="1">
    <location>
        <begin position="876"/>
        <end position="971"/>
    </location>
</feature>
<feature type="compositionally biased region" description="Polar residues" evidence="2">
    <location>
        <begin position="2475"/>
        <end position="2485"/>
    </location>
</feature>
<dbReference type="PANTHER" id="PTHR43941">
    <property type="entry name" value="STRUCTURAL MAINTENANCE OF CHROMOSOMES PROTEIN 2"/>
    <property type="match status" value="1"/>
</dbReference>
<reference evidence="4 5" key="1">
    <citation type="submission" date="2017-12" db="EMBL/GenBank/DDBJ databases">
        <title>Sequencing, de novo assembly and annotation of complete genome of a new Thraustochytrid species, strain FCC1311.</title>
        <authorList>
            <person name="Sedici K."/>
            <person name="Godart F."/>
            <person name="Aiese Cigliano R."/>
            <person name="Sanseverino W."/>
            <person name="Barakat M."/>
            <person name="Ortet P."/>
            <person name="Marechal E."/>
            <person name="Cagnac O."/>
            <person name="Amato A."/>
        </authorList>
    </citation>
    <scope>NUCLEOTIDE SEQUENCE [LARGE SCALE GENOMIC DNA]</scope>
</reference>
<feature type="transmembrane region" description="Helical" evidence="3">
    <location>
        <begin position="144"/>
        <end position="168"/>
    </location>
</feature>
<feature type="coiled-coil region" evidence="1">
    <location>
        <begin position="1644"/>
        <end position="1897"/>
    </location>
</feature>
<comment type="caution">
    <text evidence="4">The sequence shown here is derived from an EMBL/GenBank/DDBJ whole genome shotgun (WGS) entry which is preliminary data.</text>
</comment>
<gene>
    <name evidence="4" type="ORF">FCC1311_050172</name>
</gene>
<feature type="coiled-coil region" evidence="1">
    <location>
        <begin position="2505"/>
        <end position="2620"/>
    </location>
</feature>
<evidence type="ECO:0000313" key="4">
    <source>
        <dbReference type="EMBL" id="GBG28796.1"/>
    </source>
</evidence>
<organism evidence="4 5">
    <name type="scientific">Hondaea fermentalgiana</name>
    <dbReference type="NCBI Taxonomy" id="2315210"/>
    <lineage>
        <taxon>Eukaryota</taxon>
        <taxon>Sar</taxon>
        <taxon>Stramenopiles</taxon>
        <taxon>Bigyra</taxon>
        <taxon>Labyrinthulomycetes</taxon>
        <taxon>Thraustochytrida</taxon>
        <taxon>Thraustochytriidae</taxon>
        <taxon>Hondaea</taxon>
    </lineage>
</organism>
<dbReference type="Proteomes" id="UP000241890">
    <property type="component" value="Unassembled WGS sequence"/>
</dbReference>
<feature type="transmembrane region" description="Helical" evidence="3">
    <location>
        <begin position="214"/>
        <end position="235"/>
    </location>
</feature>
<feature type="region of interest" description="Disordered" evidence="2">
    <location>
        <begin position="1211"/>
        <end position="1232"/>
    </location>
</feature>
<feature type="region of interest" description="Disordered" evidence="2">
    <location>
        <begin position="1342"/>
        <end position="1379"/>
    </location>
</feature>
<feature type="coiled-coil region" evidence="1">
    <location>
        <begin position="1382"/>
        <end position="1437"/>
    </location>
</feature>
<feature type="compositionally biased region" description="Polar residues" evidence="2">
    <location>
        <begin position="1370"/>
        <end position="1379"/>
    </location>
</feature>
<feature type="compositionally biased region" description="Polar residues" evidence="2">
    <location>
        <begin position="2375"/>
        <end position="2390"/>
    </location>
</feature>
<feature type="region of interest" description="Disordered" evidence="2">
    <location>
        <begin position="466"/>
        <end position="566"/>
    </location>
</feature>
<feature type="region of interest" description="Disordered" evidence="2">
    <location>
        <begin position="2640"/>
        <end position="2672"/>
    </location>
</feature>
<feature type="transmembrane region" description="Helical" evidence="3">
    <location>
        <begin position="41"/>
        <end position="61"/>
    </location>
</feature>
<feature type="compositionally biased region" description="Basic residues" evidence="2">
    <location>
        <begin position="830"/>
        <end position="841"/>
    </location>
</feature>
<feature type="transmembrane region" description="Helical" evidence="3">
    <location>
        <begin position="247"/>
        <end position="267"/>
    </location>
</feature>
<feature type="region of interest" description="Disordered" evidence="2">
    <location>
        <begin position="2836"/>
        <end position="2855"/>
    </location>
</feature>
<keyword evidence="3" id="KW-1133">Transmembrane helix</keyword>
<protein>
    <submittedName>
        <fullName evidence="4">Laminin subunit alpha</fullName>
    </submittedName>
</protein>
<feature type="compositionally biased region" description="Low complexity" evidence="2">
    <location>
        <begin position="516"/>
        <end position="528"/>
    </location>
</feature>
<dbReference type="InParanoid" id="A0A2R5GCV0"/>
<feature type="compositionally biased region" description="Basic and acidic residues" evidence="2">
    <location>
        <begin position="1342"/>
        <end position="1368"/>
    </location>
</feature>
<feature type="region of interest" description="Disordered" evidence="2">
    <location>
        <begin position="1597"/>
        <end position="1620"/>
    </location>
</feature>
<evidence type="ECO:0000256" key="3">
    <source>
        <dbReference type="SAM" id="Phobius"/>
    </source>
</evidence>
<name>A0A2R5GCV0_9STRA</name>
<evidence type="ECO:0000256" key="2">
    <source>
        <dbReference type="SAM" id="MobiDB-lite"/>
    </source>
</evidence>
<dbReference type="OrthoDB" id="162371at2759"/>
<keyword evidence="3" id="KW-0812">Transmembrane</keyword>
<feature type="region of interest" description="Disordered" evidence="2">
    <location>
        <begin position="1454"/>
        <end position="1473"/>
    </location>
</feature>
<feature type="transmembrane region" description="Helical" evidence="3">
    <location>
        <begin position="81"/>
        <end position="102"/>
    </location>
</feature>
<feature type="region of interest" description="Disordered" evidence="2">
    <location>
        <begin position="756"/>
        <end position="857"/>
    </location>
</feature>
<keyword evidence="1" id="KW-0175">Coiled coil</keyword>
<feature type="coiled-coil region" evidence="1">
    <location>
        <begin position="2677"/>
        <end position="2773"/>
    </location>
</feature>
<sequence length="3050" mass="337817">MTQQARGKARVLQVGLYSPLVPAGAIPPAQYPPRFTLRKEALALGVHAVGLATGLVVGHGIELSLQALPGLATLHTAARLGDLVTLIFMSSAVFAGVANVFLGRSGTMMSRYGSRLEWIKWVALLTLVLWPSLLSFSFRRTSAPVYALGLFAGSHFVFLDNVTILQTFGSKLGQGLPGWKLMSRRERLLGVGLLAGILAVIYMLAGHFSRDASAFWRTAGTYGVLSLGLAGGYLMWARECCFHAHHYFNFGLLLPLTPFSDHGAILLQSFVLGSMIEGIACWGMDPIFHDPLAADTCFATQFWTTFLITMDSPSSSSCSTLIRVLAFLLRHAAQLSEKRFSALGLGILRPHLARMSEDFIKAEDILLARSASARGLEMNFPLEAARHYDDDDANANANLNDHDDDDDDVWAWTRDVASQMASSDADLVAFLDVVPRGLLAGSEELHRAAQGRRGEPLGAALRAALATRGPGKDAEVQRRSGVGARPRAGSDRRALSAGSQPSRDGALAAAPGTPDRAPATSRRAAAKAQTRRAGDPEKGARSASWNSYESFDAARSRPPSTPDPQDLRQAAADLQEVLQLYERLLDVGGTTATHERNGLGPPDQTQRQHDDEDLLKLVLPTRELAALQLHQRDLVAILRQRIHRARSHARGLDGFDEGDDFDDEDRDLSQLPLRISGEALVQDLVIDGLERFMRERDPRDPAHRRDLLRLRYQLSQVRKDRDKIVAVMIQREHVDLSLYGQARAVLLSSVRELLDPPDANPEIDEFSRVEGTQGTRARDARLKSSSSAMRKWRIDVEGEDERDAASQASEPDLEANGSSLPMDRLAQVRARLKQARERKFRQQQQQQQQQQHQRQHIDSNYAQRRQGLQRPDSQELERLQRANAELRAELQTMQRSQQEKERQIDALERDMKEQSVMNSRVIKEMETMYEAKIEHAIIEHEAALEDVQRARALLESERDQHSRALADVRARLLKQAREEAQDHFKQWKEISEGAWRQQGSILSTQAAAKARDEVQEQLIAAARENEKLAARNEILASEVRGLQARCEQFEAQSSIEKTQASQSADFEKTIHDLKLSLEQAQFQRDTLQEEAFTYAEDLAKAQAANDEFAAEMSRVQEAARSLQQDRDSLQADLITSQEHASQVCESRDAGAAQIAQLQSNLERAQAELRDAAIAAESREAQLRHELESVRSELMHARESWSATYAENDAETSHLRSQLAAEAKRSQSAQEHVADLEAQIEGLRMQTTNELEDARVHHVNDVQALRTEIERLQAAIADKDDNLHSAEDAQAQAEKLLQQLRAEMHHKQDAQSTEMRGLQQALENERILSATLHARLADHDAVASMAAEERAQSEREVRDSPSECGRAAEDNTLNSSSGVQEVTLQLEKERDQAYEELILLRNEVDQAKRDLTQEQNERARLERELAELQVDHQRLSQYNHGTGMGNDIAQESAGVEDVNQQGQADQPRSEDDLERLSHEVEHIRASAAQAQAERAHLEEQVAYLQGALDQAHAKMNESQEPNGAVQGQAEELQAELKQARKAASDAGTERLRVERHAAQLQELLAQEQSHNRREAASFAAEKFALERQVADLHVALHRLQQSPSTRDRDDDTQEGGGGLGHQLAQLNSTLARAQKDSLAAVNTQVSQLRDALAESKSARDKLEQEQSRLTCELQEALQQNACLKESKASLAQDLEDSRLALEEVQLQSEREQAEIKEALERLRAALQESQRNSAQAQLQSDKLLGDLRTTLAAVQSQYAESKASNNELEEELQRLRVTLTNAQSDHAEVQAHSEQLISELRDSLRDTESEHVQEKDRNAHLEGELSQLRLAQKNMQDENARVQSQNEELVNDLRAALGEAHNVQAQAETNCVELEEQITQLRQALEDAQHESDQATAQSQELITGLRASLEGAQAEHTQGYTRNIELEQEVAHLRQTLEDAQRENALATAQNEELIAGLRASLEGAQAEHSQGHTRNIELEQEVAQLRQTLEEAQRESAKATTQSEELIAGLRASLQDAQAEHTQGHTRNSELEQEVAHLRQTLEDAQRENAQATSQSEELIAGLRASLQGAQAEHAQGNTRTSELEQEVKQLRQTLEDAQHESDQATAQSQELIADLRASLQGAQAEHAQGNTRTSELEQEVAHLRQTLEDAQRENAQATSQSEELIAGLRASLQGAQAEHAQGNTRTSELEQELTQLRMKLDQVLKENNDVMSQLAKTEEEASNLRNLLDEAKFTISKSQQDRVTLDGEVSRLCCALDDAQQQITQANHQKKLLEQRVEELGEAASMTQVQDAEVALRNSAKMEELREQLEQARAALDGARQNAADAHAEQERLERDLAQVRVESEANEDAAVHARNEKESLEHQVARVRESLEQVQETNAQERSSLMAENSKLEEQISQLRNALAQTQEAVTSGQATLVAENAQLESELEDLRTRISQEHRSSMNGKVEAERDDLMRQVVELQNALAQAKQEGISQHSTSQPDEQAPDSQVKLPESNFNGQLVSELQTALEQAKRDLQAANNSVKEGETASALLEEEKQGLEARLANAVSEASTLAGQLESVMTNVRISEAGAQELQAKIDKLEGDLAIAKRERDEELRASEEEARSLRDQIGNLFAERDAMQDSYAGRVASLEEELAKRGKLATKEPSSGPEKPGSGLQSAEEEESPESLRAQIEELFSERDALQDEFAAELQALQGRLDAQQEEHEAMLKEAVARERQAVNDASTLTINAFRDMAEESKEDLDEAKTAIASLKSELESAQQRLSLLDESTRDGLEHAMRVAKAELDPPVMTREKAERMLRMLKTMATMLHDAGRQSKAQRKLIASVEHGIRTHARQQRQQPQQQGNGSASGKFSLEMEVAALRREKQVLVQAFKRLESGQKPGAEHKLSASAARLFQLRAPELGRLHAASKRPFTSGVVEKASASVAYDTKAAHTTPPKTAATAGEFQGYTMGAAVDKTLTGETQDEGFAPSTLDAAFAPHASAGDDLQDISLDDLVGADENDAAVTGAGVSDSDFDKTMASSDEGTDRGDQAPSSPTMDDAMEWV</sequence>
<feature type="region of interest" description="Disordered" evidence="2">
    <location>
        <begin position="3008"/>
        <end position="3050"/>
    </location>
</feature>
<keyword evidence="3" id="KW-0472">Membrane</keyword>
<proteinExistence type="predicted"/>